<name>A0A8T3AER1_DENNO</name>
<feature type="repeat" description="PPR" evidence="3">
    <location>
        <begin position="95"/>
        <end position="129"/>
    </location>
</feature>
<dbReference type="AlphaFoldDB" id="A0A8T3AER1"/>
<accession>A0A8T3AER1</accession>
<dbReference type="Proteomes" id="UP000829196">
    <property type="component" value="Unassembled WGS sequence"/>
</dbReference>
<dbReference type="InterPro" id="IPR002885">
    <property type="entry name" value="PPR_rpt"/>
</dbReference>
<dbReference type="Gene3D" id="1.25.40.10">
    <property type="entry name" value="Tetratricopeptide repeat domain"/>
    <property type="match status" value="4"/>
</dbReference>
<evidence type="ECO:0008006" key="6">
    <source>
        <dbReference type="Google" id="ProtNLM"/>
    </source>
</evidence>
<dbReference type="Pfam" id="PF01535">
    <property type="entry name" value="PPR"/>
    <property type="match status" value="3"/>
</dbReference>
<dbReference type="NCBIfam" id="TIGR00756">
    <property type="entry name" value="PPR"/>
    <property type="match status" value="2"/>
</dbReference>
<dbReference type="FunFam" id="1.25.40.10:FF:000344">
    <property type="entry name" value="Pentatricopeptide repeat-containing protein"/>
    <property type="match status" value="1"/>
</dbReference>
<evidence type="ECO:0000313" key="5">
    <source>
        <dbReference type="Proteomes" id="UP000829196"/>
    </source>
</evidence>
<evidence type="ECO:0000256" key="2">
    <source>
        <dbReference type="ARBA" id="ARBA00022737"/>
    </source>
</evidence>
<dbReference type="GO" id="GO:0009451">
    <property type="term" value="P:RNA modification"/>
    <property type="evidence" value="ECO:0007669"/>
    <property type="project" value="InterPro"/>
</dbReference>
<dbReference type="SMR" id="A0A8T3AER1"/>
<organism evidence="4 5">
    <name type="scientific">Dendrobium nobile</name>
    <name type="common">Orchid</name>
    <dbReference type="NCBI Taxonomy" id="94219"/>
    <lineage>
        <taxon>Eukaryota</taxon>
        <taxon>Viridiplantae</taxon>
        <taxon>Streptophyta</taxon>
        <taxon>Embryophyta</taxon>
        <taxon>Tracheophyta</taxon>
        <taxon>Spermatophyta</taxon>
        <taxon>Magnoliopsida</taxon>
        <taxon>Liliopsida</taxon>
        <taxon>Asparagales</taxon>
        <taxon>Orchidaceae</taxon>
        <taxon>Epidendroideae</taxon>
        <taxon>Malaxideae</taxon>
        <taxon>Dendrobiinae</taxon>
        <taxon>Dendrobium</taxon>
    </lineage>
</organism>
<evidence type="ECO:0000256" key="1">
    <source>
        <dbReference type="ARBA" id="ARBA00006643"/>
    </source>
</evidence>
<dbReference type="Pfam" id="PF20431">
    <property type="entry name" value="E_motif"/>
    <property type="match status" value="1"/>
</dbReference>
<protein>
    <recommendedName>
        <fullName evidence="6">Pentatricopeptide repeat-containing protein</fullName>
    </recommendedName>
</protein>
<dbReference type="PANTHER" id="PTHR47926:SF347">
    <property type="entry name" value="PENTATRICOPEPTIDE REPEAT-CONTAINING PROTEIN"/>
    <property type="match status" value="1"/>
</dbReference>
<dbReference type="InterPro" id="IPR011990">
    <property type="entry name" value="TPR-like_helical_dom_sf"/>
</dbReference>
<gene>
    <name evidence="4" type="ORF">KFK09_024780</name>
</gene>
<keyword evidence="2" id="KW-0677">Repeat</keyword>
<evidence type="ECO:0000313" key="4">
    <source>
        <dbReference type="EMBL" id="KAI0494639.1"/>
    </source>
</evidence>
<dbReference type="InterPro" id="IPR046848">
    <property type="entry name" value="E_motif"/>
</dbReference>
<dbReference type="Pfam" id="PF13041">
    <property type="entry name" value="PPR_2"/>
    <property type="match status" value="2"/>
</dbReference>
<dbReference type="OrthoDB" id="1928982at2759"/>
<dbReference type="PANTHER" id="PTHR47926">
    <property type="entry name" value="PENTATRICOPEPTIDE REPEAT-CONTAINING PROTEIN"/>
    <property type="match status" value="1"/>
</dbReference>
<keyword evidence="5" id="KW-1185">Reference proteome</keyword>
<dbReference type="PROSITE" id="PS51375">
    <property type="entry name" value="PPR"/>
    <property type="match status" value="3"/>
</dbReference>
<sequence length="532" mass="59843">MTTISTVRPITHILSARIPNHNSNPSFPQKHLCLSLLSAISSMRQLVQIHSYLITSGLFFKDKFLVSETLRFCSLHPSGDLSHARTLLLHSPSPMSSSWNHVIRGLCLNSSSADAVAVFLEMRRREARPNELTYPFVIRSCAKLLDLCVGRQVHADSIKNAVGSVVYVGNTLMHLYGFCGEVHDARRMFDGMSHRTMISWNTILNIYVDSLMMEEAMKLFFKIIDSGLGLDQTTYVILLSASSLMGSLGLGRWVHSQIICREVEVSLKLGTALVHMYAKCGALDFASMKFERMPVKNVWTWSAMILGFAQHGRAHEALNLFKHMKDSLIKPNYVTFLGVLCACSHVGLVHDGYRFFHEMVHVHSIKPEMSHYSAMVDVLGRKGLLLEAYNFIKSMPMDPDAVVWRTLLNACQLHITRDGHGIGEAAKKILLGLEPNRCGNYVIVANMYSELGSWEEAEKVRKIMREEGLKKMAGESCIEISGSNYRFLSGYDSSVESEGLYQLIHGMHLNMKKFGIADSNTRIQLQKLVFEY</sequence>
<comment type="similarity">
    <text evidence="1">Belongs to the PPR family. PCMP-H subfamily.</text>
</comment>
<reference evidence="4" key="1">
    <citation type="journal article" date="2022" name="Front. Genet.">
        <title>Chromosome-Scale Assembly of the Dendrobium nobile Genome Provides Insights Into the Molecular Mechanism of the Biosynthesis of the Medicinal Active Ingredient of Dendrobium.</title>
        <authorList>
            <person name="Xu Q."/>
            <person name="Niu S.-C."/>
            <person name="Li K.-L."/>
            <person name="Zheng P.-J."/>
            <person name="Zhang X.-J."/>
            <person name="Jia Y."/>
            <person name="Liu Y."/>
            <person name="Niu Y.-X."/>
            <person name="Yu L.-H."/>
            <person name="Chen D.-F."/>
            <person name="Zhang G.-Q."/>
        </authorList>
    </citation>
    <scope>NUCLEOTIDE SEQUENCE</scope>
    <source>
        <tissue evidence="4">Leaf</tissue>
    </source>
</reference>
<dbReference type="FunFam" id="1.25.40.10:FF:000690">
    <property type="entry name" value="Pentatricopeptide repeat-containing protein"/>
    <property type="match status" value="1"/>
</dbReference>
<evidence type="ECO:0000256" key="3">
    <source>
        <dbReference type="PROSITE-ProRule" id="PRU00708"/>
    </source>
</evidence>
<feature type="repeat" description="PPR" evidence="3">
    <location>
        <begin position="297"/>
        <end position="331"/>
    </location>
</feature>
<feature type="repeat" description="PPR" evidence="3">
    <location>
        <begin position="196"/>
        <end position="230"/>
    </location>
</feature>
<dbReference type="GO" id="GO:0003729">
    <property type="term" value="F:mRNA binding"/>
    <property type="evidence" value="ECO:0007669"/>
    <property type="project" value="UniProtKB-ARBA"/>
</dbReference>
<comment type="caution">
    <text evidence="4">The sequence shown here is derived from an EMBL/GenBank/DDBJ whole genome shotgun (WGS) entry which is preliminary data.</text>
</comment>
<dbReference type="InterPro" id="IPR046960">
    <property type="entry name" value="PPR_At4g14850-like_plant"/>
</dbReference>
<proteinExistence type="inferred from homology"/>
<dbReference type="EMBL" id="JAGYWB010000017">
    <property type="protein sequence ID" value="KAI0494639.1"/>
    <property type="molecule type" value="Genomic_DNA"/>
</dbReference>